<sequence length="243" mass="25271">MTSTHTRADGLRAFDRTTAVWGPVTMGLGLLISLFAALYVAFWSGLGIQGAELWTAVGAVLATFAIVAVIEPISYYPILGRSAMYQAFMIGNISNKLLPAAIVAQANLGEKPGTRRAELIAGSAIIGAVLVHIVTLIALVGALGTWLVSILPAELIAVARLYILPAIFGAVLLQVIVSMKAVRTTVIAVVVACLVVYVLVPAVPATAYFGTAIAVVVTIVLAWALRDRASASGTTSADEEAAR</sequence>
<keyword evidence="1" id="KW-0472">Membrane</keyword>
<keyword evidence="1" id="KW-0812">Transmembrane</keyword>
<dbReference type="Proteomes" id="UP001501645">
    <property type="component" value="Unassembled WGS sequence"/>
</dbReference>
<feature type="transmembrane region" description="Helical" evidence="1">
    <location>
        <begin position="20"/>
        <end position="42"/>
    </location>
</feature>
<keyword evidence="3" id="KW-1185">Reference proteome</keyword>
<evidence type="ECO:0008006" key="4">
    <source>
        <dbReference type="Google" id="ProtNLM"/>
    </source>
</evidence>
<reference evidence="3" key="1">
    <citation type="journal article" date="2019" name="Int. J. Syst. Evol. Microbiol.">
        <title>The Global Catalogue of Microorganisms (GCM) 10K type strain sequencing project: providing services to taxonomists for standard genome sequencing and annotation.</title>
        <authorList>
            <consortium name="The Broad Institute Genomics Platform"/>
            <consortium name="The Broad Institute Genome Sequencing Center for Infectious Disease"/>
            <person name="Wu L."/>
            <person name="Ma J."/>
        </authorList>
    </citation>
    <scope>NUCLEOTIDE SEQUENCE [LARGE SCALE GENOMIC DNA]</scope>
    <source>
        <strain evidence="3">JCM 18537</strain>
    </source>
</reference>
<evidence type="ECO:0000313" key="3">
    <source>
        <dbReference type="Proteomes" id="UP001501645"/>
    </source>
</evidence>
<feature type="transmembrane region" description="Helical" evidence="1">
    <location>
        <begin position="54"/>
        <end position="79"/>
    </location>
</feature>
<protein>
    <recommendedName>
        <fullName evidence="4">Integral membrane protein</fullName>
    </recommendedName>
</protein>
<evidence type="ECO:0000313" key="2">
    <source>
        <dbReference type="EMBL" id="GAA4782297.1"/>
    </source>
</evidence>
<feature type="transmembrane region" description="Helical" evidence="1">
    <location>
        <begin position="206"/>
        <end position="225"/>
    </location>
</feature>
<proteinExistence type="predicted"/>
<accession>A0ABP9AJB2</accession>
<keyword evidence="1" id="KW-1133">Transmembrane helix</keyword>
<dbReference type="EMBL" id="BAABKO010000005">
    <property type="protein sequence ID" value="GAA4782297.1"/>
    <property type="molecule type" value="Genomic_DNA"/>
</dbReference>
<organism evidence="2 3">
    <name type="scientific">Microbacterium gilvum</name>
    <dbReference type="NCBI Taxonomy" id="1336204"/>
    <lineage>
        <taxon>Bacteria</taxon>
        <taxon>Bacillati</taxon>
        <taxon>Actinomycetota</taxon>
        <taxon>Actinomycetes</taxon>
        <taxon>Micrococcales</taxon>
        <taxon>Microbacteriaceae</taxon>
        <taxon>Microbacterium</taxon>
    </lineage>
</organism>
<feature type="transmembrane region" description="Helical" evidence="1">
    <location>
        <begin position="119"/>
        <end position="143"/>
    </location>
</feature>
<feature type="transmembrane region" description="Helical" evidence="1">
    <location>
        <begin position="184"/>
        <end position="200"/>
    </location>
</feature>
<gene>
    <name evidence="2" type="ORF">GCM10023351_29520</name>
</gene>
<dbReference type="RefSeq" id="WP_345440771.1">
    <property type="nucleotide sequence ID" value="NZ_BAABKO010000005.1"/>
</dbReference>
<comment type="caution">
    <text evidence="2">The sequence shown here is derived from an EMBL/GenBank/DDBJ whole genome shotgun (WGS) entry which is preliminary data.</text>
</comment>
<feature type="transmembrane region" description="Helical" evidence="1">
    <location>
        <begin position="155"/>
        <end position="177"/>
    </location>
</feature>
<name>A0ABP9AJB2_9MICO</name>
<evidence type="ECO:0000256" key="1">
    <source>
        <dbReference type="SAM" id="Phobius"/>
    </source>
</evidence>